<dbReference type="InterPro" id="IPR027417">
    <property type="entry name" value="P-loop_NTPase"/>
</dbReference>
<dbReference type="Pfam" id="PF21090">
    <property type="entry name" value="P-loop_SecA"/>
    <property type="match status" value="1"/>
</dbReference>
<evidence type="ECO:0000256" key="7">
    <source>
        <dbReference type="ARBA" id="ARBA00022927"/>
    </source>
</evidence>
<evidence type="ECO:0000256" key="9">
    <source>
        <dbReference type="ARBA" id="ARBA00023010"/>
    </source>
</evidence>
<dbReference type="Pfam" id="PF07517">
    <property type="entry name" value="SecA_DEAD"/>
    <property type="match status" value="1"/>
</dbReference>
<organism evidence="15 16">
    <name type="scientific">Zoogloea ramigera</name>
    <dbReference type="NCBI Taxonomy" id="350"/>
    <lineage>
        <taxon>Bacteria</taxon>
        <taxon>Pseudomonadati</taxon>
        <taxon>Pseudomonadota</taxon>
        <taxon>Betaproteobacteria</taxon>
        <taxon>Rhodocyclales</taxon>
        <taxon>Zoogloeaceae</taxon>
        <taxon>Zoogloea</taxon>
    </lineage>
</organism>
<feature type="binding site" evidence="11">
    <location>
        <position position="539"/>
    </location>
    <ligand>
        <name>ATP</name>
        <dbReference type="ChEBI" id="CHEBI:30616"/>
    </ligand>
</feature>
<evidence type="ECO:0000256" key="4">
    <source>
        <dbReference type="ARBA" id="ARBA00022519"/>
    </source>
</evidence>
<comment type="function">
    <text evidence="11">Part of the Sec protein translocase complex. Interacts with the SecYEG preprotein conducting channel. Has a central role in coupling the hydrolysis of ATP to the transfer of proteins into and across the cell membrane, serving both as a receptor for the preprotein-SecB complex and as an ATP-driven molecular motor driving the stepwise translocation of polypeptide chains across the membrane.</text>
</comment>
<dbReference type="GO" id="GO:0017038">
    <property type="term" value="P:protein import"/>
    <property type="evidence" value="ECO:0007669"/>
    <property type="project" value="InterPro"/>
</dbReference>
<dbReference type="InterPro" id="IPR014018">
    <property type="entry name" value="SecA_motor_DEAD"/>
</dbReference>
<evidence type="ECO:0000256" key="6">
    <source>
        <dbReference type="ARBA" id="ARBA00022840"/>
    </source>
</evidence>
<comment type="subunit">
    <text evidence="11">Monomer and homodimer. Part of the essential Sec protein translocation apparatus which comprises SecA, SecYEG and auxiliary proteins SecDF-YajC and YidC.</text>
</comment>
<feature type="binding site" evidence="11">
    <location>
        <begin position="130"/>
        <end position="134"/>
    </location>
    <ligand>
        <name>ATP</name>
        <dbReference type="ChEBI" id="CHEBI:30616"/>
    </ligand>
</feature>
<evidence type="ECO:0000259" key="13">
    <source>
        <dbReference type="PROSITE" id="PS51194"/>
    </source>
</evidence>
<dbReference type="PROSITE" id="PS51196">
    <property type="entry name" value="SECA_MOTOR_DEAD"/>
    <property type="match status" value="1"/>
</dbReference>
<dbReference type="GO" id="GO:0005829">
    <property type="term" value="C:cytosol"/>
    <property type="evidence" value="ECO:0007669"/>
    <property type="project" value="TreeGrafter"/>
</dbReference>
<dbReference type="PANTHER" id="PTHR30612:SF0">
    <property type="entry name" value="CHLOROPLAST PROTEIN-TRANSPORTING ATPASE"/>
    <property type="match status" value="1"/>
</dbReference>
<dbReference type="AlphaFoldDB" id="A0A4Y4CR37"/>
<comment type="caution">
    <text evidence="15">The sequence shown here is derived from an EMBL/GenBank/DDBJ whole genome shotgun (WGS) entry which is preliminary data.</text>
</comment>
<dbReference type="InterPro" id="IPR011115">
    <property type="entry name" value="SecA_DEAD"/>
</dbReference>
<keyword evidence="9 11" id="KW-0811">Translocation</keyword>
<dbReference type="GO" id="GO:0031522">
    <property type="term" value="C:cell envelope Sec protein transport complex"/>
    <property type="evidence" value="ECO:0007669"/>
    <property type="project" value="TreeGrafter"/>
</dbReference>
<dbReference type="GO" id="GO:0043952">
    <property type="term" value="P:protein transport by the Sec complex"/>
    <property type="evidence" value="ECO:0007669"/>
    <property type="project" value="TreeGrafter"/>
</dbReference>
<dbReference type="PROSITE" id="PS51194">
    <property type="entry name" value="HELICASE_CTER"/>
    <property type="match status" value="1"/>
</dbReference>
<evidence type="ECO:0000313" key="15">
    <source>
        <dbReference type="EMBL" id="GEC95381.1"/>
    </source>
</evidence>
<dbReference type="EMBL" id="BJNV01000019">
    <property type="protein sequence ID" value="GEC95381.1"/>
    <property type="molecule type" value="Genomic_DNA"/>
</dbReference>
<evidence type="ECO:0000256" key="10">
    <source>
        <dbReference type="ARBA" id="ARBA00023136"/>
    </source>
</evidence>
<dbReference type="Gene3D" id="3.90.1440.10">
    <property type="entry name" value="SecA, preprotein cross-linking domain"/>
    <property type="match status" value="1"/>
</dbReference>
<keyword evidence="7 11" id="KW-0653">Protein transport</keyword>
<keyword evidence="4" id="KW-0997">Cell inner membrane</keyword>
<dbReference type="SMART" id="SM00957">
    <property type="entry name" value="SecA_DEAD"/>
    <property type="match status" value="1"/>
</dbReference>
<dbReference type="PROSITE" id="PS51192">
    <property type="entry name" value="HELICASE_ATP_BIND_1"/>
    <property type="match status" value="1"/>
</dbReference>
<protein>
    <recommendedName>
        <fullName evidence="11">Protein translocase subunit SecA</fullName>
        <ecNumber evidence="11">7.4.2.8</ecNumber>
    </recommendedName>
</protein>
<feature type="domain" description="Helicase ATP-binding" evidence="12">
    <location>
        <begin position="114"/>
        <end position="289"/>
    </location>
</feature>
<keyword evidence="1 11" id="KW-0813">Transport</keyword>
<comment type="similarity">
    <text evidence="11">Belongs to the SecA family.</text>
</comment>
<dbReference type="GO" id="GO:0005524">
    <property type="term" value="F:ATP binding"/>
    <property type="evidence" value="ECO:0007669"/>
    <property type="project" value="UniProtKB-UniRule"/>
</dbReference>
<dbReference type="SUPFAM" id="SSF81767">
    <property type="entry name" value="Pre-protein crosslinking domain of SecA"/>
    <property type="match status" value="1"/>
</dbReference>
<dbReference type="CDD" id="cd18803">
    <property type="entry name" value="SF2_C_secA"/>
    <property type="match status" value="1"/>
</dbReference>
<gene>
    <name evidence="11" type="primary">secA</name>
    <name evidence="15" type="ORF">ZRA01_14540</name>
</gene>
<dbReference type="PANTHER" id="PTHR30612">
    <property type="entry name" value="SECA INNER MEMBRANE COMPONENT OF SEC PROTEIN SECRETION SYSTEM"/>
    <property type="match status" value="1"/>
</dbReference>
<feature type="domain" description="SecA family profile" evidence="14">
    <location>
        <begin position="27"/>
        <end position="617"/>
    </location>
</feature>
<sequence>MFSLTLHADTYPQRRDWRDLPWLDRIGEGLRVRLAARLALRVGRREALVARVDAEEAGLAALDDSARAAVLAELRRQLRRDGFADDALVARAFAVVRMASRTLLGKAHFGTQIQGAWVLLHGNVAEMNTGEGKSLMATLAAATAALAGMKVHVVTVNDYLAGRDRDEFGPLYAALGLSCAFVGESATPEEKSAAYPADIVYCSNKTIVFDYLRDRLALLDRMQPLRLALDAMLGQRRRQLLHGLQFAIVDEADSVFVDEARTPLIISAARPSVEAEAFYREAIALAGQLVVGDDFTLEVPQRQPSLTEAGRRRLPQLAAAGAGSPVWRSVLRTEEACVLALQALHAFRRDIHYIVRDGKVMIVDENTGRVMPDRSWERGLQQLIEVKEGVAVSPEKETLGRISYQLFFRRYLRLAGMTGTCREVRGEMASVYGLGVVRIPPYRPSRRLRLPARLFASSEARWLAVVDSVARYSRQGRPVLVGTRSIAASEHLSGRLQAAGIAHQVLNAKQDEQEAGCVARAGEAGQVTIATNMAGRGTDIKLDDAVRAAGGLHVILTELHDASRVDRQLAGRCARMGDPGSWEEILSLDDELPAGLPTPLLALLAARLAGGGQRGAWHGLALALYRWRQWRVERRHAHLRELLLRADFRNRVALSFTGEME</sequence>
<accession>A0A4Y4CR37</accession>
<evidence type="ECO:0000256" key="5">
    <source>
        <dbReference type="ARBA" id="ARBA00022741"/>
    </source>
</evidence>
<dbReference type="InterPro" id="IPR014001">
    <property type="entry name" value="Helicase_ATP-bd"/>
</dbReference>
<evidence type="ECO:0000256" key="3">
    <source>
        <dbReference type="ARBA" id="ARBA00022490"/>
    </source>
</evidence>
<evidence type="ECO:0000259" key="12">
    <source>
        <dbReference type="PROSITE" id="PS51192"/>
    </source>
</evidence>
<keyword evidence="3 11" id="KW-0963">Cytoplasm</keyword>
<dbReference type="InterPro" id="IPR000185">
    <property type="entry name" value="SecA"/>
</dbReference>
<dbReference type="InterPro" id="IPR011130">
    <property type="entry name" value="SecA_preprotein_X-link_dom"/>
</dbReference>
<evidence type="ECO:0000256" key="11">
    <source>
        <dbReference type="HAMAP-Rule" id="MF_01382"/>
    </source>
</evidence>
<keyword evidence="10 11" id="KW-0472">Membrane</keyword>
<dbReference type="EC" id="7.4.2.8" evidence="11"/>
<dbReference type="HAMAP" id="MF_01382">
    <property type="entry name" value="SecA"/>
    <property type="match status" value="1"/>
</dbReference>
<feature type="binding site" evidence="11">
    <location>
        <position position="112"/>
    </location>
    <ligand>
        <name>ATP</name>
        <dbReference type="ChEBI" id="CHEBI:30616"/>
    </ligand>
</feature>
<keyword evidence="2 11" id="KW-1003">Cell membrane</keyword>
<dbReference type="PROSITE" id="PS01312">
    <property type="entry name" value="SECA"/>
    <property type="match status" value="1"/>
</dbReference>
<dbReference type="SUPFAM" id="SSF52540">
    <property type="entry name" value="P-loop containing nucleoside triphosphate hydrolases"/>
    <property type="match status" value="2"/>
</dbReference>
<dbReference type="InterPro" id="IPR044722">
    <property type="entry name" value="SecA_SF2_C"/>
</dbReference>
<dbReference type="GO" id="GO:0006605">
    <property type="term" value="P:protein targeting"/>
    <property type="evidence" value="ECO:0007669"/>
    <property type="project" value="UniProtKB-UniRule"/>
</dbReference>
<dbReference type="InterPro" id="IPR020937">
    <property type="entry name" value="SecA_CS"/>
</dbReference>
<dbReference type="Proteomes" id="UP000318422">
    <property type="component" value="Unassembled WGS sequence"/>
</dbReference>
<dbReference type="SMART" id="SM00958">
    <property type="entry name" value="SecA_PP_bind"/>
    <property type="match status" value="1"/>
</dbReference>
<dbReference type="Gene3D" id="3.40.50.300">
    <property type="entry name" value="P-loop containing nucleotide triphosphate hydrolases"/>
    <property type="match status" value="2"/>
</dbReference>
<keyword evidence="6 11" id="KW-0067">ATP-binding</keyword>
<proteinExistence type="inferred from homology"/>
<dbReference type="OrthoDB" id="9805579at2"/>
<evidence type="ECO:0000256" key="2">
    <source>
        <dbReference type="ARBA" id="ARBA00022475"/>
    </source>
</evidence>
<dbReference type="Pfam" id="PF01043">
    <property type="entry name" value="SecA_PP_bind"/>
    <property type="match status" value="1"/>
</dbReference>
<dbReference type="RefSeq" id="WP_141350820.1">
    <property type="nucleotide sequence ID" value="NZ_BJNV01000019.1"/>
</dbReference>
<dbReference type="GO" id="GO:0005886">
    <property type="term" value="C:plasma membrane"/>
    <property type="evidence" value="ECO:0007669"/>
    <property type="project" value="UniProtKB-SubCell"/>
</dbReference>
<comment type="catalytic activity">
    <reaction evidence="11">
        <text>ATP + H2O + cellular proteinSide 1 = ADP + phosphate + cellular proteinSide 2.</text>
        <dbReference type="EC" id="7.4.2.8"/>
    </reaction>
</comment>
<name>A0A4Y4CR37_ZOORA</name>
<dbReference type="InterPro" id="IPR001650">
    <property type="entry name" value="Helicase_C-like"/>
</dbReference>
<dbReference type="PRINTS" id="PR00906">
    <property type="entry name" value="SECA"/>
</dbReference>
<dbReference type="CDD" id="cd17928">
    <property type="entry name" value="DEXDc_SecA"/>
    <property type="match status" value="1"/>
</dbReference>
<evidence type="ECO:0000256" key="1">
    <source>
        <dbReference type="ARBA" id="ARBA00022448"/>
    </source>
</evidence>
<keyword evidence="16" id="KW-1185">Reference proteome</keyword>
<dbReference type="InterPro" id="IPR036670">
    <property type="entry name" value="SecA_X-link_sf"/>
</dbReference>
<reference evidence="15 16" key="1">
    <citation type="submission" date="2019-06" db="EMBL/GenBank/DDBJ databases">
        <title>Whole genome shotgun sequence of Zoogloea ramigera NBRC 15342.</title>
        <authorList>
            <person name="Hosoyama A."/>
            <person name="Uohara A."/>
            <person name="Ohji S."/>
            <person name="Ichikawa N."/>
        </authorList>
    </citation>
    <scope>NUCLEOTIDE SEQUENCE [LARGE SCALE GENOMIC DNA]</scope>
    <source>
        <strain evidence="15 16">NBRC 15342</strain>
    </source>
</reference>
<feature type="domain" description="Helicase C-terminal" evidence="13">
    <location>
        <begin position="464"/>
        <end position="612"/>
    </location>
</feature>
<comment type="subcellular location">
    <subcellularLocation>
        <location evidence="11">Cell membrane</location>
        <topology evidence="11">Peripheral membrane protein</topology>
        <orientation evidence="11">Cytoplasmic side</orientation>
    </subcellularLocation>
    <subcellularLocation>
        <location evidence="11">Cytoplasm</location>
    </subcellularLocation>
    <text evidence="11">Distribution is 50-50.</text>
</comment>
<evidence type="ECO:0000256" key="8">
    <source>
        <dbReference type="ARBA" id="ARBA00022967"/>
    </source>
</evidence>
<keyword evidence="5 11" id="KW-0547">Nucleotide-binding</keyword>
<dbReference type="FunFam" id="3.40.50.300:FF:000429">
    <property type="entry name" value="Preprotein translocase subunit SecA"/>
    <property type="match status" value="1"/>
</dbReference>
<keyword evidence="8 11" id="KW-1278">Translocase</keyword>
<evidence type="ECO:0000259" key="14">
    <source>
        <dbReference type="PROSITE" id="PS51196"/>
    </source>
</evidence>
<evidence type="ECO:0000313" key="16">
    <source>
        <dbReference type="Proteomes" id="UP000318422"/>
    </source>
</evidence>
<dbReference type="GO" id="GO:0065002">
    <property type="term" value="P:intracellular protein transmembrane transport"/>
    <property type="evidence" value="ECO:0007669"/>
    <property type="project" value="UniProtKB-UniRule"/>
</dbReference>
<dbReference type="GO" id="GO:0008564">
    <property type="term" value="F:protein-exporting ATPase activity"/>
    <property type="evidence" value="ECO:0007669"/>
    <property type="project" value="UniProtKB-EC"/>
</dbReference>